<name>A0A225W431_9STRA</name>
<evidence type="ECO:0000259" key="10">
    <source>
        <dbReference type="Pfam" id="PF17917"/>
    </source>
</evidence>
<evidence type="ECO:0000256" key="5">
    <source>
        <dbReference type="ARBA" id="ARBA00022801"/>
    </source>
</evidence>
<keyword evidence="2" id="KW-0548">Nucleotidyltransferase</keyword>
<dbReference type="Pfam" id="PF13456">
    <property type="entry name" value="RVT_3"/>
    <property type="match status" value="1"/>
</dbReference>
<sequence>MNTVARDPEEPEIRPEQAEETHSDLGSEVKILDPENVAGAEDNVQAEEPSVDVQSQTNCSTPVQMLEAEYARVMRVSAEELDLKPAVYLREGSDLMAQLRDQLIMLPEIEELTPECNIDEANVGGILKRHRSIFLGDGNAAPAPARGVVCDVDVGEAKPVALRARQIAAPFLVKVSELLKKSLEAELIEYSESEWSSSIVNVLKKNGVDIRMCIDYRLLNLLIKLSRYPLPLIDDLLVDFKSTMWFMRLDMASGFWAVRMTERAKLISAFVCPFGHFQWLRMPFGLKNAPLIYQSIINNCLWGFARLPPEEEAMVDPEVLESLDLEPQETLKPEVDMMDSEIPSLDMTVFLRNIPAPSQMGPVLARSSYIDDIAHGASTWDHYDLPEVAAVLYELDKERVRAGRSLEAAKESFEILKRKIMSTPLLRHPDRDKPFVIIPHANVACAVLGQEHEGLTHPVRCTGKVLKESELRYHIAEKEVLAILRTLEVFRPLIHGSEFPVVVYTRYSVLKWLLESNTADGRHLKWGLELSRWTLEIHRTQKDEDGLAAILGSGITPREHLDKVAETLIPAKGRLKVMPPVSLEMSEAKYHSYVLSFDGAATIVKAEEHILEGLTVNDAEYHSLILGLQLAMKYDVKELVAVGDSRIVVQQAQGLINCNKPNLQRRLAEYEDLRKDLVSVKLIHIKREFNQATDHLTSKTLVLGESW</sequence>
<evidence type="ECO:0000259" key="9">
    <source>
        <dbReference type="Pfam" id="PF13456"/>
    </source>
</evidence>
<feature type="domain" description="Reverse transcriptase RNase H-like" evidence="10">
    <location>
        <begin position="430"/>
        <end position="532"/>
    </location>
</feature>
<dbReference type="InterPro" id="IPR002156">
    <property type="entry name" value="RNaseH_domain"/>
</dbReference>
<accession>A0A225W431</accession>
<proteinExistence type="predicted"/>
<feature type="region of interest" description="Disordered" evidence="7">
    <location>
        <begin position="1"/>
        <end position="29"/>
    </location>
</feature>
<dbReference type="EMBL" id="NBNE01001881">
    <property type="protein sequence ID" value="OWZ12322.1"/>
    <property type="molecule type" value="Genomic_DNA"/>
</dbReference>
<evidence type="ECO:0000259" key="8">
    <source>
        <dbReference type="Pfam" id="PF00078"/>
    </source>
</evidence>
<evidence type="ECO:0000256" key="6">
    <source>
        <dbReference type="ARBA" id="ARBA00022918"/>
    </source>
</evidence>
<gene>
    <name evidence="11" type="ORF">PHMEG_00014542</name>
</gene>
<dbReference type="InterPro" id="IPR041373">
    <property type="entry name" value="RT_RNaseH"/>
</dbReference>
<keyword evidence="6" id="KW-0695">RNA-directed DNA polymerase</keyword>
<organism evidence="11 12">
    <name type="scientific">Phytophthora megakarya</name>
    <dbReference type="NCBI Taxonomy" id="4795"/>
    <lineage>
        <taxon>Eukaryota</taxon>
        <taxon>Sar</taxon>
        <taxon>Stramenopiles</taxon>
        <taxon>Oomycota</taxon>
        <taxon>Peronosporomycetes</taxon>
        <taxon>Peronosporales</taxon>
        <taxon>Peronosporaceae</taxon>
        <taxon>Phytophthora</taxon>
    </lineage>
</organism>
<keyword evidence="12" id="KW-1185">Reference proteome</keyword>
<keyword evidence="5" id="KW-0378">Hydrolase</keyword>
<dbReference type="PANTHER" id="PTHR37984:SF5">
    <property type="entry name" value="PROTEIN NYNRIN-LIKE"/>
    <property type="match status" value="1"/>
</dbReference>
<dbReference type="Pfam" id="PF17917">
    <property type="entry name" value="RT_RNaseH"/>
    <property type="match status" value="1"/>
</dbReference>
<dbReference type="Gene3D" id="3.30.420.10">
    <property type="entry name" value="Ribonuclease H-like superfamily/Ribonuclease H"/>
    <property type="match status" value="1"/>
</dbReference>
<evidence type="ECO:0000256" key="1">
    <source>
        <dbReference type="ARBA" id="ARBA00022679"/>
    </source>
</evidence>
<dbReference type="InterPro" id="IPR043502">
    <property type="entry name" value="DNA/RNA_pol_sf"/>
</dbReference>
<reference evidence="12" key="1">
    <citation type="submission" date="2017-03" db="EMBL/GenBank/DDBJ databases">
        <title>Phytopthora megakarya and P. palmivora, two closely related causual agents of cacao black pod achieved similar genome size and gene model numbers by different mechanisms.</title>
        <authorList>
            <person name="Ali S."/>
            <person name="Shao J."/>
            <person name="Larry D.J."/>
            <person name="Kronmiller B."/>
            <person name="Shen D."/>
            <person name="Strem M.D."/>
            <person name="Melnick R.L."/>
            <person name="Guiltinan M.J."/>
            <person name="Tyler B.M."/>
            <person name="Meinhardt L.W."/>
            <person name="Bailey B.A."/>
        </authorList>
    </citation>
    <scope>NUCLEOTIDE SEQUENCE [LARGE SCALE GENOMIC DNA]</scope>
    <source>
        <strain evidence="12">zdho120</strain>
    </source>
</reference>
<dbReference type="PANTHER" id="PTHR37984">
    <property type="entry name" value="PROTEIN CBG26694"/>
    <property type="match status" value="1"/>
</dbReference>
<feature type="domain" description="RNase H type-1" evidence="9">
    <location>
        <begin position="602"/>
        <end position="698"/>
    </location>
</feature>
<evidence type="ECO:0000256" key="4">
    <source>
        <dbReference type="ARBA" id="ARBA00022759"/>
    </source>
</evidence>
<dbReference type="SUPFAM" id="SSF53098">
    <property type="entry name" value="Ribonuclease H-like"/>
    <property type="match status" value="1"/>
</dbReference>
<evidence type="ECO:0000256" key="2">
    <source>
        <dbReference type="ARBA" id="ARBA00022695"/>
    </source>
</evidence>
<dbReference type="OrthoDB" id="114258at2759"/>
<keyword evidence="1" id="KW-0808">Transferase</keyword>
<dbReference type="Proteomes" id="UP000198211">
    <property type="component" value="Unassembled WGS sequence"/>
</dbReference>
<dbReference type="InterPro" id="IPR050951">
    <property type="entry name" value="Retrovirus_Pol_polyprotein"/>
</dbReference>
<protein>
    <submittedName>
        <fullName evidence="11">Uncharacterized protein</fullName>
    </submittedName>
</protein>
<dbReference type="GO" id="GO:0004523">
    <property type="term" value="F:RNA-DNA hybrid ribonuclease activity"/>
    <property type="evidence" value="ECO:0007669"/>
    <property type="project" value="InterPro"/>
</dbReference>
<keyword evidence="3" id="KW-0540">Nuclease</keyword>
<dbReference type="GO" id="GO:0003964">
    <property type="term" value="F:RNA-directed DNA polymerase activity"/>
    <property type="evidence" value="ECO:0007669"/>
    <property type="project" value="UniProtKB-KW"/>
</dbReference>
<dbReference type="CDD" id="cd01647">
    <property type="entry name" value="RT_LTR"/>
    <property type="match status" value="1"/>
</dbReference>
<evidence type="ECO:0000313" key="12">
    <source>
        <dbReference type="Proteomes" id="UP000198211"/>
    </source>
</evidence>
<dbReference type="InterPro" id="IPR000477">
    <property type="entry name" value="RT_dom"/>
</dbReference>
<dbReference type="Gene3D" id="3.10.10.10">
    <property type="entry name" value="HIV Type 1 Reverse Transcriptase, subunit A, domain 1"/>
    <property type="match status" value="1"/>
</dbReference>
<dbReference type="Pfam" id="PF00078">
    <property type="entry name" value="RVT_1"/>
    <property type="match status" value="1"/>
</dbReference>
<comment type="caution">
    <text evidence="11">The sequence shown here is derived from an EMBL/GenBank/DDBJ whole genome shotgun (WGS) entry which is preliminary data.</text>
</comment>
<dbReference type="InterPro" id="IPR012337">
    <property type="entry name" value="RNaseH-like_sf"/>
</dbReference>
<dbReference type="AlphaFoldDB" id="A0A225W431"/>
<keyword evidence="4" id="KW-0255">Endonuclease</keyword>
<evidence type="ECO:0000313" key="11">
    <source>
        <dbReference type="EMBL" id="OWZ12322.1"/>
    </source>
</evidence>
<feature type="domain" description="Reverse transcriptase" evidence="8">
    <location>
        <begin position="204"/>
        <end position="301"/>
    </location>
</feature>
<dbReference type="GO" id="GO:0003676">
    <property type="term" value="F:nucleic acid binding"/>
    <property type="evidence" value="ECO:0007669"/>
    <property type="project" value="InterPro"/>
</dbReference>
<dbReference type="InterPro" id="IPR036397">
    <property type="entry name" value="RNaseH_sf"/>
</dbReference>
<evidence type="ECO:0000256" key="3">
    <source>
        <dbReference type="ARBA" id="ARBA00022722"/>
    </source>
</evidence>
<evidence type="ECO:0000256" key="7">
    <source>
        <dbReference type="SAM" id="MobiDB-lite"/>
    </source>
</evidence>
<dbReference type="SUPFAM" id="SSF56672">
    <property type="entry name" value="DNA/RNA polymerases"/>
    <property type="match status" value="1"/>
</dbReference>